<dbReference type="InterPro" id="IPR000014">
    <property type="entry name" value="PAS"/>
</dbReference>
<evidence type="ECO:0000256" key="4">
    <source>
        <dbReference type="ARBA" id="ARBA00023015"/>
    </source>
</evidence>
<evidence type="ECO:0000313" key="10">
    <source>
        <dbReference type="EMBL" id="MCU4740703.1"/>
    </source>
</evidence>
<gene>
    <name evidence="10" type="ORF">OB960_04725</name>
</gene>
<dbReference type="Proteomes" id="UP001321018">
    <property type="component" value="Unassembled WGS sequence"/>
</dbReference>
<name>A0AAP2YXB6_9EURY</name>
<dbReference type="Pfam" id="PF15915">
    <property type="entry name" value="BAT"/>
    <property type="match status" value="1"/>
</dbReference>
<evidence type="ECO:0000256" key="7">
    <source>
        <dbReference type="SAM" id="MobiDB-lite"/>
    </source>
</evidence>
<feature type="region of interest" description="Disordered" evidence="7">
    <location>
        <begin position="101"/>
        <end position="123"/>
    </location>
</feature>
<dbReference type="SUPFAM" id="SSF55785">
    <property type="entry name" value="PYP-like sensor domain (PAS domain)"/>
    <property type="match status" value="1"/>
</dbReference>
<proteinExistence type="predicted"/>
<sequence>MGDTETGHEANGSDTGPAVAALERVTNPVVSVDGETVTYANRAARAGLDLPDDVDDFPLPATALEPWETLESEVAETAIGTDRVVELDDERYDARVHRGEDGATITFEPAGETPAPERERDRRVKDRAINEAPVGVAITDPSMADNPLVYINEAFAAITGYDRETVVGKNCRFLQGPETDPAAVDVMRDAIADERPVTVELRNYRQDGTQFWNEVTLAPVHDEHGAVTNFVGFQNDVTARKRAELALQERTDELERVLERVEGLVQDVTSVVAGSMSRSALETGVCERIAAESAYDGAWIGEHNPATNTLEVRASAGVTVDDVAMDADHPAPRAVTSQEVSQGTADRTEHVAFPLTHNDVEYGVLTVCARAESAIDEREEIVLSALARAVASGINARETSRMLETDDVVVVECDVTDRAVAPVALSAAAACTLEYNRSVHRLKDDTASLYTVTGASADELVAAAADLDGVDVRPVVEREGRAELLVELRTDEPGLVEWLSTRGAVTRSIRAEGGTARVRLELPQSANVRATVEALEERHPGTDVVSFRQRERPDETRQEFAARLEADLTDRQLAALRRAYLGGYFEWPRPATGEELAQSMDISRPTFHEHLRTAEGKLCRALFEES</sequence>
<evidence type="ECO:0000256" key="1">
    <source>
        <dbReference type="ARBA" id="ARBA00022630"/>
    </source>
</evidence>
<protein>
    <submittedName>
        <fullName evidence="10">PAS domain-containing protein</fullName>
    </submittedName>
</protein>
<evidence type="ECO:0000259" key="9">
    <source>
        <dbReference type="PROSITE" id="PS50113"/>
    </source>
</evidence>
<keyword evidence="4" id="KW-0805">Transcription regulation</keyword>
<dbReference type="RefSeq" id="WP_338002544.1">
    <property type="nucleotide sequence ID" value="NZ_JAOPKA010000002.1"/>
</dbReference>
<feature type="domain" description="PAS" evidence="8">
    <location>
        <begin position="121"/>
        <end position="194"/>
    </location>
</feature>
<keyword evidence="5" id="KW-0804">Transcription</keyword>
<dbReference type="Pfam" id="PF13426">
    <property type="entry name" value="PAS_9"/>
    <property type="match status" value="1"/>
</dbReference>
<keyword evidence="6" id="KW-0175">Coiled coil</keyword>
<dbReference type="AlphaFoldDB" id="A0AAP2YXB6"/>
<comment type="caution">
    <text evidence="10">The sequence shown here is derived from an EMBL/GenBank/DDBJ whole genome shotgun (WGS) entry which is preliminary data.</text>
</comment>
<dbReference type="PROSITE" id="PS50112">
    <property type="entry name" value="PAS"/>
    <property type="match status" value="1"/>
</dbReference>
<evidence type="ECO:0000259" key="8">
    <source>
        <dbReference type="PROSITE" id="PS50112"/>
    </source>
</evidence>
<evidence type="ECO:0000256" key="6">
    <source>
        <dbReference type="SAM" id="Coils"/>
    </source>
</evidence>
<dbReference type="SMART" id="SM00091">
    <property type="entry name" value="PAS"/>
    <property type="match status" value="1"/>
</dbReference>
<evidence type="ECO:0000256" key="3">
    <source>
        <dbReference type="ARBA" id="ARBA00022991"/>
    </source>
</evidence>
<dbReference type="Gene3D" id="3.30.450.20">
    <property type="entry name" value="PAS domain"/>
    <property type="match status" value="1"/>
</dbReference>
<dbReference type="CDD" id="cd00130">
    <property type="entry name" value="PAS"/>
    <property type="match status" value="1"/>
</dbReference>
<dbReference type="Pfam" id="PF04967">
    <property type="entry name" value="HTH_10"/>
    <property type="match status" value="1"/>
</dbReference>
<dbReference type="InterPro" id="IPR001610">
    <property type="entry name" value="PAC"/>
</dbReference>
<keyword evidence="2" id="KW-0288">FMN</keyword>
<dbReference type="InterPro" id="IPR031803">
    <property type="entry name" value="BAT_GAF/HTH-assoc"/>
</dbReference>
<dbReference type="InterPro" id="IPR035965">
    <property type="entry name" value="PAS-like_dom_sf"/>
</dbReference>
<dbReference type="SMART" id="SM00086">
    <property type="entry name" value="PAC"/>
    <property type="match status" value="1"/>
</dbReference>
<dbReference type="PANTHER" id="PTHR47429:SF2">
    <property type="entry name" value="PROTEIN TWIN LOV 1"/>
    <property type="match status" value="1"/>
</dbReference>
<evidence type="ECO:0000313" key="11">
    <source>
        <dbReference type="Proteomes" id="UP001321018"/>
    </source>
</evidence>
<dbReference type="NCBIfam" id="TIGR00229">
    <property type="entry name" value="sensory_box"/>
    <property type="match status" value="1"/>
</dbReference>
<accession>A0AAP2YXB6</accession>
<evidence type="ECO:0000256" key="2">
    <source>
        <dbReference type="ARBA" id="ARBA00022643"/>
    </source>
</evidence>
<dbReference type="PROSITE" id="PS50113">
    <property type="entry name" value="PAC"/>
    <property type="match status" value="1"/>
</dbReference>
<dbReference type="InterPro" id="IPR007050">
    <property type="entry name" value="HTH_bacterioopsin"/>
</dbReference>
<keyword evidence="1" id="KW-0285">Flavoprotein</keyword>
<dbReference type="EMBL" id="JAOPKA010000002">
    <property type="protein sequence ID" value="MCU4740703.1"/>
    <property type="molecule type" value="Genomic_DNA"/>
</dbReference>
<feature type="coiled-coil region" evidence="6">
    <location>
        <begin position="240"/>
        <end position="267"/>
    </location>
</feature>
<feature type="region of interest" description="Disordered" evidence="7">
    <location>
        <begin position="1"/>
        <end position="20"/>
    </location>
</feature>
<evidence type="ECO:0000256" key="5">
    <source>
        <dbReference type="ARBA" id="ARBA00023163"/>
    </source>
</evidence>
<dbReference type="PANTHER" id="PTHR47429">
    <property type="entry name" value="PROTEIN TWIN LOV 1"/>
    <property type="match status" value="1"/>
</dbReference>
<reference evidence="10" key="1">
    <citation type="submission" date="2022-09" db="EMBL/GenBank/DDBJ databases">
        <title>Enrichment on poylsaccharides allowed isolation of novel metabolic and taxonomic groups of Haloarchaea.</title>
        <authorList>
            <person name="Sorokin D.Y."/>
            <person name="Elcheninov A.G."/>
            <person name="Khizhniak T.V."/>
            <person name="Kolganova T.V."/>
            <person name="Kublanov I.V."/>
        </authorList>
    </citation>
    <scope>NUCLEOTIDE SEQUENCE</scope>
    <source>
        <strain evidence="10">AArc-xg1-1</strain>
    </source>
</reference>
<feature type="domain" description="PAC" evidence="9">
    <location>
        <begin position="197"/>
        <end position="249"/>
    </location>
</feature>
<keyword evidence="3" id="KW-0157">Chromophore</keyword>
<organism evidence="10 11">
    <name type="scientific">Natronoglomus mannanivorans</name>
    <dbReference type="NCBI Taxonomy" id="2979990"/>
    <lineage>
        <taxon>Archaea</taxon>
        <taxon>Methanobacteriati</taxon>
        <taxon>Methanobacteriota</taxon>
        <taxon>Stenosarchaea group</taxon>
        <taxon>Halobacteria</taxon>
        <taxon>Halobacteriales</taxon>
        <taxon>Natrialbaceae</taxon>
        <taxon>Natronoglomus</taxon>
    </lineage>
</organism>
<dbReference type="SUPFAM" id="SSF55781">
    <property type="entry name" value="GAF domain-like"/>
    <property type="match status" value="1"/>
</dbReference>
<dbReference type="InterPro" id="IPR000700">
    <property type="entry name" value="PAS-assoc_C"/>
</dbReference>